<feature type="transmembrane region" description="Helical" evidence="1">
    <location>
        <begin position="50"/>
        <end position="72"/>
    </location>
</feature>
<evidence type="ECO:0000313" key="3">
    <source>
        <dbReference type="Proteomes" id="UP001595629"/>
    </source>
</evidence>
<sequence length="74" mass="8147">MADGPGYPPFDCAPGMKLAAHERVAAIQHEHLCHRLDQLEELIARLERRLWLAVYGVAAAIVGQLFQSILVATP</sequence>
<dbReference type="RefSeq" id="WP_386736244.1">
    <property type="nucleotide sequence ID" value="NZ_JBHRXI010000016.1"/>
</dbReference>
<keyword evidence="3" id="KW-1185">Reference proteome</keyword>
<evidence type="ECO:0008006" key="4">
    <source>
        <dbReference type="Google" id="ProtNLM"/>
    </source>
</evidence>
<keyword evidence="1" id="KW-0812">Transmembrane</keyword>
<protein>
    <recommendedName>
        <fullName evidence="4">Gene transfer agent protein</fullName>
    </recommendedName>
</protein>
<keyword evidence="1" id="KW-1133">Transmembrane helix</keyword>
<name>A0ABV7TH84_9RHOB</name>
<accession>A0ABV7TH84</accession>
<dbReference type="EMBL" id="JBHRXI010000016">
    <property type="protein sequence ID" value="MFC3614967.1"/>
    <property type="molecule type" value="Genomic_DNA"/>
</dbReference>
<dbReference type="Proteomes" id="UP001595629">
    <property type="component" value="Unassembled WGS sequence"/>
</dbReference>
<reference evidence="3" key="1">
    <citation type="journal article" date="2019" name="Int. J. Syst. Evol. Microbiol.">
        <title>The Global Catalogue of Microorganisms (GCM) 10K type strain sequencing project: providing services to taxonomists for standard genome sequencing and annotation.</title>
        <authorList>
            <consortium name="The Broad Institute Genomics Platform"/>
            <consortium name="The Broad Institute Genome Sequencing Center for Infectious Disease"/>
            <person name="Wu L."/>
            <person name="Ma J."/>
        </authorList>
    </citation>
    <scope>NUCLEOTIDE SEQUENCE [LARGE SCALE GENOMIC DNA]</scope>
    <source>
        <strain evidence="3">KCTC 42911</strain>
    </source>
</reference>
<proteinExistence type="predicted"/>
<evidence type="ECO:0000256" key="1">
    <source>
        <dbReference type="SAM" id="Phobius"/>
    </source>
</evidence>
<organism evidence="2 3">
    <name type="scientific">Lutimaribacter marinistellae</name>
    <dbReference type="NCBI Taxonomy" id="1820329"/>
    <lineage>
        <taxon>Bacteria</taxon>
        <taxon>Pseudomonadati</taxon>
        <taxon>Pseudomonadota</taxon>
        <taxon>Alphaproteobacteria</taxon>
        <taxon>Rhodobacterales</taxon>
        <taxon>Roseobacteraceae</taxon>
        <taxon>Lutimaribacter</taxon>
    </lineage>
</organism>
<keyword evidence="1" id="KW-0472">Membrane</keyword>
<evidence type="ECO:0000313" key="2">
    <source>
        <dbReference type="EMBL" id="MFC3614967.1"/>
    </source>
</evidence>
<comment type="caution">
    <text evidence="2">The sequence shown here is derived from an EMBL/GenBank/DDBJ whole genome shotgun (WGS) entry which is preliminary data.</text>
</comment>
<gene>
    <name evidence="2" type="ORF">ACFORG_14445</name>
</gene>